<feature type="transmembrane region" description="Helical" evidence="8">
    <location>
        <begin position="43"/>
        <end position="68"/>
    </location>
</feature>
<reference evidence="10 11" key="1">
    <citation type="submission" date="2018-06" db="EMBL/GenBank/DDBJ databases">
        <authorList>
            <consortium name="Pathogen Informatics"/>
            <person name="Doyle S."/>
        </authorList>
    </citation>
    <scope>NUCLEOTIDE SEQUENCE [LARGE SCALE GENOMIC DNA]</scope>
    <source>
        <strain evidence="10 11">NCTC5053</strain>
    </source>
</reference>
<feature type="transmembrane region" description="Helical" evidence="8">
    <location>
        <begin position="125"/>
        <end position="143"/>
    </location>
</feature>
<dbReference type="PANTHER" id="PTHR30443">
    <property type="entry name" value="INNER MEMBRANE PROTEIN"/>
    <property type="match status" value="1"/>
</dbReference>
<dbReference type="InterPro" id="IPR017850">
    <property type="entry name" value="Alkaline_phosphatase_core_sf"/>
</dbReference>
<dbReference type="EMBL" id="UGMN01000004">
    <property type="protein sequence ID" value="STV08849.1"/>
    <property type="molecule type" value="Genomic_DNA"/>
</dbReference>
<dbReference type="EC" id="2.7.-.-" evidence="10"/>
<name>A0A378AHG6_KLEPN</name>
<evidence type="ECO:0000313" key="10">
    <source>
        <dbReference type="EMBL" id="STV08849.1"/>
    </source>
</evidence>
<dbReference type="PANTHER" id="PTHR30443:SF4">
    <property type="entry name" value="PHOSPHOETHANOLAMINE TRANSFERASE OPGE-RELATED"/>
    <property type="match status" value="1"/>
</dbReference>
<feature type="transmembrane region" description="Helical" evidence="8">
    <location>
        <begin position="75"/>
        <end position="93"/>
    </location>
</feature>
<evidence type="ECO:0000256" key="1">
    <source>
        <dbReference type="ARBA" id="ARBA00004651"/>
    </source>
</evidence>
<evidence type="ECO:0000256" key="5">
    <source>
        <dbReference type="ARBA" id="ARBA00022989"/>
    </source>
</evidence>
<sequence length="540" mass="61216">MTPGDAHGLFLIVYYECHHPERYAGRPRLALNPWTGFYFLQSLLINLALGYEFSLLYTVAFTCVLHLLWRAFPRVQKAVVGAYSLLAALYYPFGQAYGAPNFNTLLALHATNVEESTEILTIFPWYNYLLAVFIFALGVIAVRRRIVEPSRWGKMDTLGLLFSIGIFFLQPVQNLAWGGVFKVIDTGYPAFRFVKDVVVNNNEVLDEQARMAQLAGMKDSWHVLAVKPKYHLYVVVIGESARRDALGAFGGHWDNTPFASSVNGYLFNNYIAASGSTQKSLGLTLNRVVDGKPQYQDNFVTLANRAGFQTWWFSNQGQIGEYDTAIASIAKRADEVQFLKNGDFEANKNTQDEQLLKLTEQVLSTQRTQPQLIVLHLMGSHPQACDRTKGKYTVFVQSKETSCYLYSMTQTDSLLAKLYHQLQNSGDTFSLTYFSDHGLAFKERGKEVQYLAHDDKFQQNFQVPFMVLSSDDKAHKVIKAQRSANDFLSFFSQWTGIQAAEITPRYRFISEQKAGPVYITNFQLQKVDYAHLGTDEFTVN</sequence>
<evidence type="ECO:0000313" key="11">
    <source>
        <dbReference type="Proteomes" id="UP000254387"/>
    </source>
</evidence>
<keyword evidence="2" id="KW-1003">Cell membrane</keyword>
<feature type="transmembrane region" description="Helical" evidence="8">
    <location>
        <begin position="155"/>
        <end position="172"/>
    </location>
</feature>
<dbReference type="Gene3D" id="3.40.720.10">
    <property type="entry name" value="Alkaline Phosphatase, subunit A"/>
    <property type="match status" value="1"/>
</dbReference>
<dbReference type="Proteomes" id="UP000254387">
    <property type="component" value="Unassembled WGS sequence"/>
</dbReference>
<dbReference type="InterPro" id="IPR058130">
    <property type="entry name" value="PEA_transf_C"/>
</dbReference>
<dbReference type="GO" id="GO:0016776">
    <property type="term" value="F:phosphotransferase activity, phosphate group as acceptor"/>
    <property type="evidence" value="ECO:0007669"/>
    <property type="project" value="TreeGrafter"/>
</dbReference>
<feature type="domain" description="Sulfatase N-terminal" evidence="9">
    <location>
        <begin position="233"/>
        <end position="497"/>
    </location>
</feature>
<keyword evidence="6 8" id="KW-0472">Membrane</keyword>
<evidence type="ECO:0000256" key="3">
    <source>
        <dbReference type="ARBA" id="ARBA00022679"/>
    </source>
</evidence>
<comment type="subcellular location">
    <subcellularLocation>
        <location evidence="1">Cell membrane</location>
        <topology evidence="1">Multi-pass membrane protein</topology>
    </subcellularLocation>
</comment>
<dbReference type="InterPro" id="IPR000917">
    <property type="entry name" value="Sulfatase_N"/>
</dbReference>
<keyword evidence="5 8" id="KW-1133">Transmembrane helix</keyword>
<dbReference type="GO" id="GO:0009244">
    <property type="term" value="P:lipopolysaccharide core region biosynthetic process"/>
    <property type="evidence" value="ECO:0007669"/>
    <property type="project" value="TreeGrafter"/>
</dbReference>
<keyword evidence="4 8" id="KW-0812">Transmembrane</keyword>
<evidence type="ECO:0000256" key="8">
    <source>
        <dbReference type="SAM" id="Phobius"/>
    </source>
</evidence>
<dbReference type="Pfam" id="PF00884">
    <property type="entry name" value="Sulfatase"/>
    <property type="match status" value="1"/>
</dbReference>
<dbReference type="InterPro" id="IPR040423">
    <property type="entry name" value="PEA_transferase"/>
</dbReference>
<dbReference type="AlphaFoldDB" id="A0A378AHG6"/>
<evidence type="ECO:0000256" key="7">
    <source>
        <dbReference type="ARBA" id="ARBA00038481"/>
    </source>
</evidence>
<protein>
    <submittedName>
        <fullName evidence="10">Putative enzyme</fullName>
        <ecNumber evidence="10">2.7.-.-</ecNumber>
    </submittedName>
</protein>
<dbReference type="SUPFAM" id="SSF53649">
    <property type="entry name" value="Alkaline phosphatase-like"/>
    <property type="match status" value="1"/>
</dbReference>
<keyword evidence="3 10" id="KW-0808">Transferase</keyword>
<evidence type="ECO:0000256" key="6">
    <source>
        <dbReference type="ARBA" id="ARBA00023136"/>
    </source>
</evidence>
<proteinExistence type="inferred from homology"/>
<evidence type="ECO:0000256" key="2">
    <source>
        <dbReference type="ARBA" id="ARBA00022475"/>
    </source>
</evidence>
<dbReference type="GO" id="GO:0005886">
    <property type="term" value="C:plasma membrane"/>
    <property type="evidence" value="ECO:0007669"/>
    <property type="project" value="UniProtKB-SubCell"/>
</dbReference>
<gene>
    <name evidence="10" type="primary">ybiP</name>
    <name evidence="10" type="ORF">NCTC5053_02271</name>
</gene>
<comment type="similarity">
    <text evidence="7">Belongs to the phosphoethanolamine transferase family.</text>
</comment>
<organism evidence="10 11">
    <name type="scientific">Klebsiella pneumoniae</name>
    <dbReference type="NCBI Taxonomy" id="573"/>
    <lineage>
        <taxon>Bacteria</taxon>
        <taxon>Pseudomonadati</taxon>
        <taxon>Pseudomonadota</taxon>
        <taxon>Gammaproteobacteria</taxon>
        <taxon>Enterobacterales</taxon>
        <taxon>Enterobacteriaceae</taxon>
        <taxon>Klebsiella/Raoultella group</taxon>
        <taxon>Klebsiella</taxon>
        <taxon>Klebsiella pneumoniae complex</taxon>
    </lineage>
</organism>
<evidence type="ECO:0000259" key="9">
    <source>
        <dbReference type="Pfam" id="PF00884"/>
    </source>
</evidence>
<evidence type="ECO:0000256" key="4">
    <source>
        <dbReference type="ARBA" id="ARBA00022692"/>
    </source>
</evidence>
<accession>A0A378AHG6</accession>
<dbReference type="CDD" id="cd16017">
    <property type="entry name" value="LptA"/>
    <property type="match status" value="1"/>
</dbReference>